<evidence type="ECO:0000259" key="5">
    <source>
        <dbReference type="Pfam" id="PF00135"/>
    </source>
</evidence>
<gene>
    <name evidence="6" type="ORF">OG626_06875</name>
</gene>
<accession>A0AAU3GQC1</accession>
<feature type="active site" description="Acyl-ester intermediate" evidence="3">
    <location>
        <position position="246"/>
    </location>
</feature>
<evidence type="ECO:0000256" key="4">
    <source>
        <dbReference type="RuleBase" id="RU361235"/>
    </source>
</evidence>
<dbReference type="PANTHER" id="PTHR11559">
    <property type="entry name" value="CARBOXYLESTERASE"/>
    <property type="match status" value="1"/>
</dbReference>
<comment type="similarity">
    <text evidence="1 4">Belongs to the type-B carboxylesterase/lipase family.</text>
</comment>
<evidence type="ECO:0000256" key="2">
    <source>
        <dbReference type="ARBA" id="ARBA00022801"/>
    </source>
</evidence>
<reference evidence="6" key="1">
    <citation type="submission" date="2022-10" db="EMBL/GenBank/DDBJ databases">
        <title>The complete genomes of actinobacterial strains from the NBC collection.</title>
        <authorList>
            <person name="Joergensen T.S."/>
            <person name="Alvarez Arevalo M."/>
            <person name="Sterndorff E.B."/>
            <person name="Faurdal D."/>
            <person name="Vuksanovic O."/>
            <person name="Mourched A.-S."/>
            <person name="Charusanti P."/>
            <person name="Shaw S."/>
            <person name="Blin K."/>
            <person name="Weber T."/>
        </authorList>
    </citation>
    <scope>NUCLEOTIDE SEQUENCE</scope>
    <source>
        <strain evidence="6">NBC_01401</strain>
    </source>
</reference>
<keyword evidence="2 4" id="KW-0378">Hydrolase</keyword>
<dbReference type="InterPro" id="IPR029058">
    <property type="entry name" value="AB_hydrolase_fold"/>
</dbReference>
<dbReference type="PRINTS" id="PR00878">
    <property type="entry name" value="CHOLNESTRASE"/>
</dbReference>
<dbReference type="InterPro" id="IPR006311">
    <property type="entry name" value="TAT_signal"/>
</dbReference>
<sequence>MNVPDHHSSRPGNGPVWGRRDFLGRTAGVAAGAAFVGALAAEPASASQTSAEPASASPAFEARPVRTESGLVSGVPGSQHGVTAYKGIPYAASTAGENRWRAPRPAPAWRGVRKADTFGDAPPQAGSGFAMSEDCLNLNVWTGAAKADARRPVYVWLYGGGFSGGMGSDPLFDGSTLAGKGVVVVTINYRLGALGFLSTPELSQESGHDASGNYGLLDQIAALKWVRRNIRAFGGDPDQVTVGGQSAGAGSTDLLSISPLASGLFRRAVAQSQVRFPSDPELRYLGTSHRKKSVAEQQGASYAAEHGATTLAELRALPWQDINDAATLKDETVDTGTVAKPPLFRPVIDGWVLPVNYREAYERRVQSDVWYLAGNNLDESGAVPETAFAYWREEGYPDRPGAPPIHVTLDDYVSAAQRKFGALADEFLALYPAGTDEEAALASNDAVRDNSRVSTYLWGEEWSRGADRPVRTYFWTHRPPGADHDLRGAYHGSEIAYFFGNLYPADQGWTDTDRKVADTMSSYLANYIAEGDPNGRGLPEWPVHDSGSPTVMEVGEHYGPIRVASAPKTDFWKRYFATQDAW</sequence>
<dbReference type="InterPro" id="IPR002018">
    <property type="entry name" value="CarbesteraseB"/>
</dbReference>
<dbReference type="InterPro" id="IPR000997">
    <property type="entry name" value="Cholinesterase"/>
</dbReference>
<dbReference type="InterPro" id="IPR019826">
    <property type="entry name" value="Carboxylesterase_B_AS"/>
</dbReference>
<protein>
    <recommendedName>
        <fullName evidence="4">Carboxylic ester hydrolase</fullName>
        <ecNumber evidence="4">3.1.1.-</ecNumber>
    </recommendedName>
</protein>
<dbReference type="PROSITE" id="PS00122">
    <property type="entry name" value="CARBOXYLESTERASE_B_1"/>
    <property type="match status" value="1"/>
</dbReference>
<name>A0AAU3GQC1_9ACTN</name>
<feature type="domain" description="Carboxylesterase type B" evidence="5">
    <location>
        <begin position="65"/>
        <end position="559"/>
    </location>
</feature>
<dbReference type="EMBL" id="CP109535">
    <property type="protein sequence ID" value="WTY94643.1"/>
    <property type="molecule type" value="Genomic_DNA"/>
</dbReference>
<evidence type="ECO:0000313" key="6">
    <source>
        <dbReference type="EMBL" id="WTY94643.1"/>
    </source>
</evidence>
<dbReference type="Pfam" id="PF00135">
    <property type="entry name" value="COesterase"/>
    <property type="match status" value="1"/>
</dbReference>
<dbReference type="SUPFAM" id="SSF53474">
    <property type="entry name" value="alpha/beta-Hydrolases"/>
    <property type="match status" value="1"/>
</dbReference>
<dbReference type="PROSITE" id="PS51318">
    <property type="entry name" value="TAT"/>
    <property type="match status" value="1"/>
</dbReference>
<feature type="active site" description="Charge relay system" evidence="3">
    <location>
        <position position="491"/>
    </location>
</feature>
<dbReference type="InterPro" id="IPR050309">
    <property type="entry name" value="Type-B_Carboxylest/Lipase"/>
</dbReference>
<evidence type="ECO:0000256" key="3">
    <source>
        <dbReference type="PIRSR" id="PIRSR600997-1"/>
    </source>
</evidence>
<dbReference type="EC" id="3.1.1.-" evidence="4"/>
<evidence type="ECO:0000256" key="1">
    <source>
        <dbReference type="ARBA" id="ARBA00005964"/>
    </source>
</evidence>
<dbReference type="AlphaFoldDB" id="A0AAU3GQC1"/>
<feature type="active site" description="Charge relay system" evidence="3">
    <location>
        <position position="379"/>
    </location>
</feature>
<dbReference type="GO" id="GO:0004104">
    <property type="term" value="F:cholinesterase activity"/>
    <property type="evidence" value="ECO:0007669"/>
    <property type="project" value="InterPro"/>
</dbReference>
<organism evidence="6">
    <name type="scientific">Streptomyces sp. NBC_01401</name>
    <dbReference type="NCBI Taxonomy" id="2903854"/>
    <lineage>
        <taxon>Bacteria</taxon>
        <taxon>Bacillati</taxon>
        <taxon>Actinomycetota</taxon>
        <taxon>Actinomycetes</taxon>
        <taxon>Kitasatosporales</taxon>
        <taxon>Streptomycetaceae</taxon>
        <taxon>Streptomyces</taxon>
    </lineage>
</organism>
<dbReference type="Gene3D" id="3.40.50.1820">
    <property type="entry name" value="alpha/beta hydrolase"/>
    <property type="match status" value="1"/>
</dbReference>
<proteinExistence type="inferred from homology"/>